<dbReference type="RefSeq" id="WP_148909119.1">
    <property type="nucleotide sequence ID" value="NZ_VNHX01000014.1"/>
</dbReference>
<accession>A0A5S5DAY2</accession>
<dbReference type="OrthoDB" id="1099022at2"/>
<dbReference type="Pfam" id="PF16126">
    <property type="entry name" value="DUF4838"/>
    <property type="match status" value="1"/>
</dbReference>
<name>A0A5S5DAY2_9SPHI</name>
<sequence>MWKFMVGMVLLVNAAYGQQRVPVVRHGASPFVIDVDRRDELALKAAQVVKKYTAESTGVVLPFIWEKGGEMAIVIRRVDENGERMEDSYGLHYEQGKLYITGVGRGVVFAAYRYVRDIIGACKWYAGRENTDIPKLEELYIDEGLHISAAPAFVYREVYFPVELDPEYMDWYGLHNLEEKWGEWGHTFNKILPPAIYFKKHPAYYAWYNGRRQPTQLCLSNEEVFARTVDYFREKMENNPSATYWSIGPNDALGHCTCAQCSKTNEREGGPQGTLIRFVNRVARTFPGKKFTTLAYLQTANAPLHEHVEDNVYVMLTNVDASRKQNIGIEPSAGAFRRQLQDWTSKSRHVFVWDYITQFTGFLTPFPVQGTMQQNVQYLKSAGAEGIFLQGGGGTYSDMAELNAYVLAHLLWNPDADEGRLTDEFINGYYGKGAPYVKTYLEARRLNLLQEAHSLSIYGNPIDHRNDFLRPEAMERYSVLLEKAEVAVEGERLFEDRVRRIGVGLDYTYLQQSRFYGPRRHGVFIQDGKKWAVRPYVRQKVDRFVRDSRRLGVVELSEGGRSPEGYGAGWDVIFAQGLRPNKASGADVSLVHPYDPSFPANGVATLTDSVPGYDDHSYNWLMWYGTPMDATIQLKEAKRIGSVEVNFLQDARHWIFPPKTVEIFVSVDGVHFRRVMHRDIRPVEEDYTVRRRKYRVAVKESIKAVRVYAEPFGALPSWRFHPYKKVMIACDEI</sequence>
<dbReference type="AlphaFoldDB" id="A0A5S5DAY2"/>
<dbReference type="Proteomes" id="UP000325105">
    <property type="component" value="Unassembled WGS sequence"/>
</dbReference>
<comment type="caution">
    <text evidence="1">The sequence shown here is derived from an EMBL/GenBank/DDBJ whole genome shotgun (WGS) entry which is preliminary data.</text>
</comment>
<evidence type="ECO:0000313" key="1">
    <source>
        <dbReference type="EMBL" id="TYP93177.1"/>
    </source>
</evidence>
<dbReference type="PANTHER" id="PTHR47406">
    <property type="entry name" value="COAGULATION FACTOR 5/8 TYPE, C-TERMINAL"/>
    <property type="match status" value="1"/>
</dbReference>
<dbReference type="InterPro" id="IPR032287">
    <property type="entry name" value="DUF4838"/>
</dbReference>
<gene>
    <name evidence="1" type="ORF">BC792_11479</name>
</gene>
<reference evidence="1 2" key="1">
    <citation type="submission" date="2019-07" db="EMBL/GenBank/DDBJ databases">
        <title>Genomic Encyclopedia of Archaeal and Bacterial Type Strains, Phase II (KMG-II): from individual species to whole genera.</title>
        <authorList>
            <person name="Goeker M."/>
        </authorList>
    </citation>
    <scope>NUCLEOTIDE SEQUENCE [LARGE SCALE GENOMIC DNA]</scope>
    <source>
        <strain evidence="1 2">DSM 18850</strain>
    </source>
</reference>
<proteinExistence type="predicted"/>
<organism evidence="1 2">
    <name type="scientific">Sphingobacterium allocomposti</name>
    <dbReference type="NCBI Taxonomy" id="415956"/>
    <lineage>
        <taxon>Bacteria</taxon>
        <taxon>Pseudomonadati</taxon>
        <taxon>Bacteroidota</taxon>
        <taxon>Sphingobacteriia</taxon>
        <taxon>Sphingobacteriales</taxon>
        <taxon>Sphingobacteriaceae</taxon>
        <taxon>Sphingobacterium</taxon>
    </lineage>
</organism>
<protein>
    <submittedName>
        <fullName evidence="1">Uncharacterized protein DUF4838</fullName>
    </submittedName>
</protein>
<evidence type="ECO:0000313" key="2">
    <source>
        <dbReference type="Proteomes" id="UP000325105"/>
    </source>
</evidence>
<dbReference type="Gene3D" id="3.20.20.80">
    <property type="entry name" value="Glycosidases"/>
    <property type="match status" value="1"/>
</dbReference>
<dbReference type="PANTHER" id="PTHR47406:SF2">
    <property type="entry name" value="ALPHA GLUCURONIDASE N-TERMINAL DOMAIN-CONTAINING PROTEIN"/>
    <property type="match status" value="1"/>
</dbReference>
<dbReference type="EMBL" id="VNHX01000014">
    <property type="protein sequence ID" value="TYP93177.1"/>
    <property type="molecule type" value="Genomic_DNA"/>
</dbReference>
<keyword evidence="2" id="KW-1185">Reference proteome</keyword>